<evidence type="ECO:0000313" key="3">
    <source>
        <dbReference type="Proteomes" id="UP000789572"/>
    </source>
</evidence>
<comment type="caution">
    <text evidence="2">The sequence shown here is derived from an EMBL/GenBank/DDBJ whole genome shotgun (WGS) entry which is preliminary data.</text>
</comment>
<sequence length="86" mass="9378">MKLTVILVLFSVLLVAVVQAAPVGPNVHLLGVRFKDLYAAKVVQLKKIHESYTSEIDQLNKELPGAAAKDGAKIRPLEADLVPNYK</sequence>
<name>A0A9N9GFL9_9GLOM</name>
<evidence type="ECO:0000313" key="2">
    <source>
        <dbReference type="EMBL" id="CAG8604284.1"/>
    </source>
</evidence>
<organism evidence="2 3">
    <name type="scientific">Paraglomus occultum</name>
    <dbReference type="NCBI Taxonomy" id="144539"/>
    <lineage>
        <taxon>Eukaryota</taxon>
        <taxon>Fungi</taxon>
        <taxon>Fungi incertae sedis</taxon>
        <taxon>Mucoromycota</taxon>
        <taxon>Glomeromycotina</taxon>
        <taxon>Glomeromycetes</taxon>
        <taxon>Paraglomerales</taxon>
        <taxon>Paraglomeraceae</taxon>
        <taxon>Paraglomus</taxon>
    </lineage>
</organism>
<reference evidence="2" key="1">
    <citation type="submission" date="2021-06" db="EMBL/GenBank/DDBJ databases">
        <authorList>
            <person name="Kallberg Y."/>
            <person name="Tangrot J."/>
            <person name="Rosling A."/>
        </authorList>
    </citation>
    <scope>NUCLEOTIDE SEQUENCE</scope>
    <source>
        <strain evidence="2">IA702</strain>
    </source>
</reference>
<gene>
    <name evidence="2" type="ORF">POCULU_LOCUS7629</name>
</gene>
<proteinExistence type="predicted"/>
<dbReference type="AlphaFoldDB" id="A0A9N9GFL9"/>
<protein>
    <submittedName>
        <fullName evidence="2">4865_t:CDS:1</fullName>
    </submittedName>
</protein>
<keyword evidence="1" id="KW-0732">Signal</keyword>
<accession>A0A9N9GFL9</accession>
<evidence type="ECO:0000256" key="1">
    <source>
        <dbReference type="SAM" id="SignalP"/>
    </source>
</evidence>
<feature type="signal peptide" evidence="1">
    <location>
        <begin position="1"/>
        <end position="20"/>
    </location>
</feature>
<keyword evidence="3" id="KW-1185">Reference proteome</keyword>
<dbReference type="OrthoDB" id="2407585at2759"/>
<feature type="chain" id="PRO_5040344254" evidence="1">
    <location>
        <begin position="21"/>
        <end position="86"/>
    </location>
</feature>
<dbReference type="Proteomes" id="UP000789572">
    <property type="component" value="Unassembled WGS sequence"/>
</dbReference>
<dbReference type="EMBL" id="CAJVPJ010001808">
    <property type="protein sequence ID" value="CAG8604284.1"/>
    <property type="molecule type" value="Genomic_DNA"/>
</dbReference>